<proteinExistence type="predicted"/>
<accession>A0A1Q3ABL6</accession>
<keyword evidence="2" id="KW-0812">Transmembrane</keyword>
<evidence type="ECO:0000313" key="3">
    <source>
        <dbReference type="EMBL" id="GAV53005.1"/>
    </source>
</evidence>
<name>A0A1Q3ABL6_ZYGRO</name>
<dbReference type="Proteomes" id="UP000187013">
    <property type="component" value="Unassembled WGS sequence"/>
</dbReference>
<protein>
    <submittedName>
        <fullName evidence="3">Uncharacterized protein</fullName>
    </submittedName>
</protein>
<keyword evidence="2" id="KW-1133">Transmembrane helix</keyword>
<dbReference type="AlphaFoldDB" id="A0A1Q3ABL6"/>
<reference evidence="3 4" key="1">
    <citation type="submission" date="2016-08" db="EMBL/GenBank/DDBJ databases">
        <title>Draft genome sequence of allopolyploid Zygosaccharomyces rouxii.</title>
        <authorList>
            <person name="Watanabe J."/>
            <person name="Uehara K."/>
            <person name="Mogi Y."/>
            <person name="Tsukioka Y."/>
        </authorList>
    </citation>
    <scope>NUCLEOTIDE SEQUENCE [LARGE SCALE GENOMIC DNA]</scope>
    <source>
        <strain evidence="3 4">NBRC 110957</strain>
    </source>
</reference>
<sequence>MRKSVYWLFFFISLFYLACFVDIFIVYKYIKSKITCTVGLAYIMSLMENIESLLKDNKLNEWAVGIVNGDRVFVNSQASSESGLIFCFAPLHDDPFLIVISNLIEQCKSQGFVGDSVFQIQNDLHSRVGSILVFNMLDEEITFEVSVASLQVQLKAPVITINPQLASRLFQKVLENNLRKVYVLQGVSDDLLGLIDSKDKAIEYLSENVQELGGERIITKWAPRGSYNAKSLERYSPPLELLQCLENSEDVMKVAESLLRLKPHFRNYTRSPSRSPRKRYRDLGATNLTGRLQQEHTQSTVLSPPETQVSKRAVSDSPSKRQKFGKVKITKK</sequence>
<feature type="region of interest" description="Disordered" evidence="1">
    <location>
        <begin position="287"/>
        <end position="332"/>
    </location>
</feature>
<dbReference type="OrthoDB" id="4063724at2759"/>
<gene>
    <name evidence="3" type="ORF">ZYGR_0AI02870</name>
</gene>
<feature type="transmembrane region" description="Helical" evidence="2">
    <location>
        <begin position="6"/>
        <end position="27"/>
    </location>
</feature>
<evidence type="ECO:0000256" key="1">
    <source>
        <dbReference type="SAM" id="MobiDB-lite"/>
    </source>
</evidence>
<feature type="compositionally biased region" description="Polar residues" evidence="1">
    <location>
        <begin position="287"/>
        <end position="310"/>
    </location>
</feature>
<comment type="caution">
    <text evidence="3">The sequence shown here is derived from an EMBL/GenBank/DDBJ whole genome shotgun (WGS) entry which is preliminary data.</text>
</comment>
<dbReference type="EMBL" id="BDGX01000035">
    <property type="protein sequence ID" value="GAV53005.1"/>
    <property type="molecule type" value="Genomic_DNA"/>
</dbReference>
<feature type="compositionally biased region" description="Basic residues" evidence="1">
    <location>
        <begin position="320"/>
        <end position="332"/>
    </location>
</feature>
<evidence type="ECO:0000256" key="2">
    <source>
        <dbReference type="SAM" id="Phobius"/>
    </source>
</evidence>
<keyword evidence="2" id="KW-0472">Membrane</keyword>
<evidence type="ECO:0000313" key="4">
    <source>
        <dbReference type="Proteomes" id="UP000187013"/>
    </source>
</evidence>
<organism evidence="3 4">
    <name type="scientific">Zygosaccharomyces rouxii</name>
    <dbReference type="NCBI Taxonomy" id="4956"/>
    <lineage>
        <taxon>Eukaryota</taxon>
        <taxon>Fungi</taxon>
        <taxon>Dikarya</taxon>
        <taxon>Ascomycota</taxon>
        <taxon>Saccharomycotina</taxon>
        <taxon>Saccharomycetes</taxon>
        <taxon>Saccharomycetales</taxon>
        <taxon>Saccharomycetaceae</taxon>
        <taxon>Zygosaccharomyces</taxon>
    </lineage>
</organism>